<dbReference type="Gene3D" id="2.60.40.10">
    <property type="entry name" value="Immunoglobulins"/>
    <property type="match status" value="11"/>
</dbReference>
<evidence type="ECO:0000313" key="5">
    <source>
        <dbReference type="Proteomes" id="UP001159427"/>
    </source>
</evidence>
<reference evidence="4 5" key="1">
    <citation type="submission" date="2022-05" db="EMBL/GenBank/DDBJ databases">
        <authorList>
            <consortium name="Genoscope - CEA"/>
            <person name="William W."/>
        </authorList>
    </citation>
    <scope>NUCLEOTIDE SEQUENCE [LARGE SCALE GENOMIC DNA]</scope>
</reference>
<dbReference type="SUPFAM" id="SSF49265">
    <property type="entry name" value="Fibronectin type III"/>
    <property type="match status" value="6"/>
</dbReference>
<proteinExistence type="predicted"/>
<dbReference type="Pfam" id="PF00041">
    <property type="entry name" value="fn3"/>
    <property type="match status" value="10"/>
</dbReference>
<gene>
    <name evidence="4" type="ORF">PEVE_00035967</name>
</gene>
<feature type="domain" description="Fibronectin type-III" evidence="3">
    <location>
        <begin position="799"/>
        <end position="893"/>
    </location>
</feature>
<evidence type="ECO:0000256" key="1">
    <source>
        <dbReference type="SAM" id="MobiDB-lite"/>
    </source>
</evidence>
<dbReference type="EMBL" id="CALNXI010000566">
    <property type="protein sequence ID" value="CAH3029349.1"/>
    <property type="molecule type" value="Genomic_DNA"/>
</dbReference>
<accession>A0ABN8MI31</accession>
<feature type="domain" description="Fibronectin type-III" evidence="3">
    <location>
        <begin position="1190"/>
        <end position="1283"/>
    </location>
</feature>
<dbReference type="InterPro" id="IPR050713">
    <property type="entry name" value="RTP_Phos/Ushers"/>
</dbReference>
<dbReference type="PANTHER" id="PTHR46957:SF3">
    <property type="entry name" value="CYTOKINE RECEPTOR"/>
    <property type="match status" value="1"/>
</dbReference>
<dbReference type="PROSITE" id="PS50853">
    <property type="entry name" value="FN3"/>
    <property type="match status" value="10"/>
</dbReference>
<keyword evidence="2" id="KW-0732">Signal</keyword>
<evidence type="ECO:0000256" key="2">
    <source>
        <dbReference type="SAM" id="SignalP"/>
    </source>
</evidence>
<name>A0ABN8MI31_9CNID</name>
<dbReference type="Proteomes" id="UP001159427">
    <property type="component" value="Unassembled WGS sequence"/>
</dbReference>
<dbReference type="CDD" id="cd00063">
    <property type="entry name" value="FN3"/>
    <property type="match status" value="11"/>
</dbReference>
<feature type="signal peptide" evidence="2">
    <location>
        <begin position="1"/>
        <end position="27"/>
    </location>
</feature>
<dbReference type="PRINTS" id="PR00014">
    <property type="entry name" value="FNTYPEIII"/>
</dbReference>
<feature type="domain" description="Fibronectin type-III" evidence="3">
    <location>
        <begin position="701"/>
        <end position="794"/>
    </location>
</feature>
<feature type="compositionally biased region" description="Polar residues" evidence="1">
    <location>
        <begin position="113"/>
        <end position="139"/>
    </location>
</feature>
<organism evidence="4 5">
    <name type="scientific">Porites evermanni</name>
    <dbReference type="NCBI Taxonomy" id="104178"/>
    <lineage>
        <taxon>Eukaryota</taxon>
        <taxon>Metazoa</taxon>
        <taxon>Cnidaria</taxon>
        <taxon>Anthozoa</taxon>
        <taxon>Hexacorallia</taxon>
        <taxon>Scleractinia</taxon>
        <taxon>Fungiina</taxon>
        <taxon>Poritidae</taxon>
        <taxon>Porites</taxon>
    </lineage>
</organism>
<feature type="domain" description="Fibronectin type-III" evidence="3">
    <location>
        <begin position="606"/>
        <end position="700"/>
    </location>
</feature>
<feature type="domain" description="Fibronectin type-III" evidence="3">
    <location>
        <begin position="994"/>
        <end position="1087"/>
    </location>
</feature>
<feature type="domain" description="Fibronectin type-III" evidence="3">
    <location>
        <begin position="372"/>
        <end position="471"/>
    </location>
</feature>
<feature type="domain" description="Fibronectin type-III" evidence="3">
    <location>
        <begin position="1382"/>
        <end position="1481"/>
    </location>
</feature>
<comment type="caution">
    <text evidence="4">The sequence shown here is derived from an EMBL/GenBank/DDBJ whole genome shotgun (WGS) entry which is preliminary data.</text>
</comment>
<sequence length="1589" mass="172698">MFQDNLPSIMERSFVLVIVFLSSLANAQESGSSLNNRTSTVVFQESQSSITSHLFPVTSVSPYRIVESEIKFVTMSSLSTKRTIVASNVGPNIFQSPGSIVSGPKGSGLKTPSVLQSPTIQQSQALSSSNKQPIAMQTSSDKHTQAPKTSLLPESIGSDAATAIQSDYLVPTQAKTTQQILTSVAESETSMRYKTVSSRLASSTSTAHASVFKTTSTVLQSLRATPARSTVPIQQNSSRIFVQGGSLSTQVPAVTSAIQGGTTWHLSSSLFLDIVTMTTKGLSFLPVTPSPSSSNVAGYASNATQSFGNTSTELASQGLSTQLLTKSTVMTEVGVSQSDTLIHPTSTQFPAAKTSSVMLPPPTAPPPGVPDPPVILNVTVLSARSVFLTWNTTSAQSAANYSVEFSNDSFTWKNATCNQSFVREACIVQHSEAMVSWLKPYTNYTFRVAAENSFGRSNYSGESKLILTDEAGNCLPRGIFSFFFVLILIHLPLSTMQCTCITLFENIPVVAHTVGCGLKMKKKKNNNFRDDCAFLLNAQANPCMSLRARGRGGGWTLPPWGFAIFGLSYTFQDNLIWLNFKIADSALDVCCSLLKSLFFVLIVPSQPTQLSAKAINSTTLFVNWTEPTEMNGVLLKYEVTYTEQGSSESTTRHVGIAERSAVISSLNAFTFYSINVAAFTSKGRGNQSTVLIQTDEGQPSPPLNFSAQSVNSTAILVSWQQPAHSNGKIKYRLSINTGSEQSAFYQVVYDGNNTQHLVSDLKPFTKYNLQVTAYNVKYNLSSLSVVAMETTSQAAPSGAPENARAVTNSSTSIIVRWTPPKTAEQNGEIISYTIYANSSDRSFVKFLNVTGNTTTLAVSGLQPYTDYLFMIQAVTVGGRGPYSHPVTNKTFEAEPSPPRNLTAKSVNSTAIKVKWVQPLHPNGVVQYKLSMRLSTEDESQDKVLYEGSVTAFVVSGLEEYVMYTFTVVSVNVKHSWTSTPVVAMETTHPAEPSPPRNLTAKSVNSTAIRVKWVQPLHPNGVVQYKLSSRLSTEDESQDKVLYEGSVTAFVVSGLEEYVMYTFTVVSVNVKHSWTSTPVVAMETTHPAEPSGAPQRVRAVAKSSTSIIVEWSPPLVSERNGIIIQYTVEYEQDPAGESKAVNTTDNSTSFVVEDLAIFTKYSFKIRAWNVVGKGPESEAVYNTTLEDRPSTPTDLTTHTLNSSAIRVSWQIPLNPNGEIFYRLYYWQNSEGPGSRKLIYDGPLLQYIVAGLHEYVTYTFMLLAYNVKFEWSSTAVNASETTHPAEPSGPPLDVLALTKSSTSILVKWNPPSELERNGVITHYIVTYNESLGGETNITTSDNRTQKLVSSLRKYSPYYFTVQAVNNIGVGPSSGAVSNTTAEDIPGQPILQPDAVITSNSIEVSWTPPLEPNGIIKTFGLCWSDARDVSNPKCLIFNGAMGSYNISDLKPFSQYTIKLAAYTSVGKGPFAARNYSTDEGVPSEPQDLRAWNTSGYSIEVSWKKPLNINGMLKGYKVSARPSRGSDDHAKWRSRLGWRRKIVGGIGPLSVAIENQTLPGGESFTCIIVCFVQSAHTPVKIASCQSKNLSPPP</sequence>
<dbReference type="InterPro" id="IPR003961">
    <property type="entry name" value="FN3_dom"/>
</dbReference>
<keyword evidence="5" id="KW-1185">Reference proteome</keyword>
<dbReference type="InterPro" id="IPR036116">
    <property type="entry name" value="FN3_sf"/>
</dbReference>
<feature type="chain" id="PRO_5045980515" description="Fibronectin type-III domain-containing protein" evidence="2">
    <location>
        <begin position="28"/>
        <end position="1589"/>
    </location>
</feature>
<protein>
    <recommendedName>
        <fullName evidence="3">Fibronectin type-III domain-containing protein</fullName>
    </recommendedName>
</protein>
<feature type="region of interest" description="Disordered" evidence="1">
    <location>
        <begin position="96"/>
        <end position="152"/>
    </location>
</feature>
<dbReference type="InterPro" id="IPR013783">
    <property type="entry name" value="Ig-like_fold"/>
</dbReference>
<dbReference type="PANTHER" id="PTHR46957">
    <property type="entry name" value="CYTOKINE RECEPTOR"/>
    <property type="match status" value="1"/>
</dbReference>
<feature type="domain" description="Fibronectin type-III" evidence="3">
    <location>
        <begin position="1092"/>
        <end position="1186"/>
    </location>
</feature>
<feature type="domain" description="Fibronectin type-III" evidence="3">
    <location>
        <begin position="897"/>
        <end position="990"/>
    </location>
</feature>
<evidence type="ECO:0000259" key="3">
    <source>
        <dbReference type="PROSITE" id="PS50853"/>
    </source>
</evidence>
<feature type="domain" description="Fibronectin type-III" evidence="3">
    <location>
        <begin position="1288"/>
        <end position="1381"/>
    </location>
</feature>
<evidence type="ECO:0000313" key="4">
    <source>
        <dbReference type="EMBL" id="CAH3029349.1"/>
    </source>
</evidence>
<dbReference type="SMART" id="SM00060">
    <property type="entry name" value="FN3"/>
    <property type="match status" value="11"/>
</dbReference>